<evidence type="ECO:0000256" key="1">
    <source>
        <dbReference type="ARBA" id="ARBA00006930"/>
    </source>
</evidence>
<dbReference type="PANTHER" id="PTHR32114:SF2">
    <property type="entry name" value="ABC TRANSPORTER ABCH.3"/>
    <property type="match status" value="1"/>
</dbReference>
<dbReference type="InterPro" id="IPR027417">
    <property type="entry name" value="P-loop_NTPase"/>
</dbReference>
<comment type="similarity">
    <text evidence="1">Belongs to the SMC family. SbcC subfamily.</text>
</comment>
<accession>A0A8J3BT28</accession>
<keyword evidence="7" id="KW-1185">Reference proteome</keyword>
<dbReference type="AlphaFoldDB" id="A0A8J3BT28"/>
<feature type="domain" description="Rad50/SbcC-type AAA" evidence="5">
    <location>
        <begin position="5"/>
        <end position="176"/>
    </location>
</feature>
<gene>
    <name evidence="6" type="primary">sbcC</name>
    <name evidence="6" type="ORF">GCM10010124_31040</name>
</gene>
<organism evidence="6 7">
    <name type="scientific">Pilimelia terevasa</name>
    <dbReference type="NCBI Taxonomy" id="53372"/>
    <lineage>
        <taxon>Bacteria</taxon>
        <taxon>Bacillati</taxon>
        <taxon>Actinomycetota</taxon>
        <taxon>Actinomycetes</taxon>
        <taxon>Micromonosporales</taxon>
        <taxon>Micromonosporaceae</taxon>
        <taxon>Pilimelia</taxon>
    </lineage>
</organism>
<evidence type="ECO:0000256" key="3">
    <source>
        <dbReference type="ARBA" id="ARBA00013368"/>
    </source>
</evidence>
<evidence type="ECO:0000256" key="4">
    <source>
        <dbReference type="SAM" id="Coils"/>
    </source>
</evidence>
<evidence type="ECO:0000256" key="2">
    <source>
        <dbReference type="ARBA" id="ARBA00011322"/>
    </source>
</evidence>
<reference evidence="6" key="1">
    <citation type="journal article" date="2014" name="Int. J. Syst. Evol. Microbiol.">
        <title>Complete genome sequence of Corynebacterium casei LMG S-19264T (=DSM 44701T), isolated from a smear-ripened cheese.</title>
        <authorList>
            <consortium name="US DOE Joint Genome Institute (JGI-PGF)"/>
            <person name="Walter F."/>
            <person name="Albersmeier A."/>
            <person name="Kalinowski J."/>
            <person name="Ruckert C."/>
        </authorList>
    </citation>
    <scope>NUCLEOTIDE SEQUENCE</scope>
    <source>
        <strain evidence="6">JCM 3091</strain>
    </source>
</reference>
<dbReference type="RefSeq" id="WP_189115055.1">
    <property type="nucleotide sequence ID" value="NZ_BMQC01000011.1"/>
</dbReference>
<name>A0A8J3BT28_9ACTN</name>
<dbReference type="GO" id="GO:0016887">
    <property type="term" value="F:ATP hydrolysis activity"/>
    <property type="evidence" value="ECO:0007669"/>
    <property type="project" value="InterPro"/>
</dbReference>
<dbReference type="EMBL" id="BMQC01000011">
    <property type="protein sequence ID" value="GGK36213.1"/>
    <property type="molecule type" value="Genomic_DNA"/>
</dbReference>
<dbReference type="GO" id="GO:0006302">
    <property type="term" value="P:double-strand break repair"/>
    <property type="evidence" value="ECO:0007669"/>
    <property type="project" value="InterPro"/>
</dbReference>
<evidence type="ECO:0000313" key="7">
    <source>
        <dbReference type="Proteomes" id="UP000662200"/>
    </source>
</evidence>
<comment type="subunit">
    <text evidence="2">Heterodimer of SbcC and SbcD.</text>
</comment>
<dbReference type="Pfam" id="PF13476">
    <property type="entry name" value="AAA_23"/>
    <property type="match status" value="1"/>
</dbReference>
<dbReference type="Gene3D" id="3.40.50.300">
    <property type="entry name" value="P-loop containing nucleotide triphosphate hydrolases"/>
    <property type="match status" value="2"/>
</dbReference>
<comment type="caution">
    <text evidence="6">The sequence shown here is derived from an EMBL/GenBank/DDBJ whole genome shotgun (WGS) entry which is preliminary data.</text>
</comment>
<evidence type="ECO:0000259" key="5">
    <source>
        <dbReference type="Pfam" id="PF13476"/>
    </source>
</evidence>
<feature type="coiled-coil region" evidence="4">
    <location>
        <begin position="482"/>
        <end position="509"/>
    </location>
</feature>
<dbReference type="SUPFAM" id="SSF52540">
    <property type="entry name" value="P-loop containing nucleoside triphosphate hydrolases"/>
    <property type="match status" value="1"/>
</dbReference>
<proteinExistence type="inferred from homology"/>
<dbReference type="Proteomes" id="UP000662200">
    <property type="component" value="Unassembled WGS sequence"/>
</dbReference>
<protein>
    <recommendedName>
        <fullName evidence="3">Nuclease SbcCD subunit C</fullName>
    </recommendedName>
</protein>
<dbReference type="PANTHER" id="PTHR32114">
    <property type="entry name" value="ABC TRANSPORTER ABCH.3"/>
    <property type="match status" value="1"/>
</dbReference>
<dbReference type="InterPro" id="IPR038729">
    <property type="entry name" value="Rad50/SbcC_AAA"/>
</dbReference>
<keyword evidence="4" id="KW-0175">Coiled coil</keyword>
<dbReference type="Pfam" id="PF13558">
    <property type="entry name" value="SbcC_Walker_B"/>
    <property type="match status" value="1"/>
</dbReference>
<reference evidence="6" key="2">
    <citation type="submission" date="2020-09" db="EMBL/GenBank/DDBJ databases">
        <authorList>
            <person name="Sun Q."/>
            <person name="Ohkuma M."/>
        </authorList>
    </citation>
    <scope>NUCLEOTIDE SEQUENCE</scope>
    <source>
        <strain evidence="6">JCM 3091</strain>
    </source>
</reference>
<evidence type="ECO:0000313" key="6">
    <source>
        <dbReference type="EMBL" id="GGK36213.1"/>
    </source>
</evidence>
<sequence length="995" mass="106661">MKPLQLTFSGFRSYIRRQHIDFRGHDLVGIIGDTGAGKSTILMAINFALFGTATWETQSSKVLIADGGDGALAVTMDFEARGRPWRVTRQLSRKPTGTVHKLESLDGDEVVHGKLVTPRIVDLVGMDNKTFLRSVLLPQGKFEQLLHASGGERAKILKGLLGLDILDTVVDRARQQRDALTPTIVELRTRKTALGDPRATAKTAATEAETITEQLSRLRTAQGAVAGLLEEEKRAGERHAALTSMREALSKAAQTDAPQQLRTLAGLDREITAQETELAERAEPLRTRREELLTGLGDFRPGGSQANALTSAVGQLSQLHERIISAAQRTERHRTEEQALERLRVDAAAAVAEDMRHEPLLERAEAALSDRTGPVNGLKSGLATLRTGLADARRLAAQRQDLADTKHRFDVAAARAAAELRKAQDNVADVEREAAAADAALQDRRRANAAAHAAHGLAPGDACSVCQHPLPDGFTPPNAPDLKAAERTLDDAHRKAKKAREAVNEAVAAHSDAQVRAGRATQDLTAHDARAQKAIDALTAQLGPFPLESEDDAILAEHLSALQRATDEQAALAEAAVTLRKSKIGAAAKAEALGRQVDRDAAAVDREKNELTRVQEGIAALIKEVPEPYRPDGPTPDAVVAQQRAAGREQEKLAEHWRMIEALDGELEKIDLQRRELGVRRTEHVTKPATAASQAVLKLRTVQVAIAAALALPEAPDIEVTADVNVHCEWAAQVTDSALTAATCADDHLAQFGEVRRRCAQQMGAIIAEAPTGGKPLDEALTDAIGRKAVADRTYKEATANTVEYDDVVARLKIAQPHVDGLDALVKLLGDGKFVADAVHERQQTLLGTATGLLRGMSLGRFAFGTDFQVWDEHTCRLRDVKTLSGGETFQASLALALALVEHASSSGGRAEALFLDEGFGTLDQTALAEALDALSTQASAGRLVVVISHMLAVAQHVTSLIRVTKSPVGSSLRWATEAELVALADAADAEGLHL</sequence>
<feature type="coiled-coil region" evidence="4">
    <location>
        <begin position="413"/>
        <end position="440"/>
    </location>
</feature>